<feature type="compositionally biased region" description="Basic and acidic residues" evidence="1">
    <location>
        <begin position="183"/>
        <end position="213"/>
    </location>
</feature>
<reference evidence="2" key="1">
    <citation type="submission" date="2019-07" db="EMBL/GenBank/DDBJ databases">
        <authorList>
            <person name="Palmer J.M."/>
        </authorList>
    </citation>
    <scope>NUCLEOTIDE SEQUENCE</scope>
    <source>
        <strain evidence="2">PC9</strain>
    </source>
</reference>
<name>A0A8H7DSB2_PLEOS</name>
<proteinExistence type="predicted"/>
<evidence type="ECO:0000313" key="2">
    <source>
        <dbReference type="EMBL" id="KAF7426813.1"/>
    </source>
</evidence>
<dbReference type="EMBL" id="JACETU010000006">
    <property type="protein sequence ID" value="KAF7426813.1"/>
    <property type="molecule type" value="Genomic_DNA"/>
</dbReference>
<dbReference type="RefSeq" id="XP_036630117.1">
    <property type="nucleotide sequence ID" value="XM_036778689.1"/>
</dbReference>
<dbReference type="OrthoDB" id="3119673at2759"/>
<organism evidence="2 3">
    <name type="scientific">Pleurotus ostreatus</name>
    <name type="common">Oyster mushroom</name>
    <name type="synonym">White-rot fungus</name>
    <dbReference type="NCBI Taxonomy" id="5322"/>
    <lineage>
        <taxon>Eukaryota</taxon>
        <taxon>Fungi</taxon>
        <taxon>Dikarya</taxon>
        <taxon>Basidiomycota</taxon>
        <taxon>Agaricomycotina</taxon>
        <taxon>Agaricomycetes</taxon>
        <taxon>Agaricomycetidae</taxon>
        <taxon>Agaricales</taxon>
        <taxon>Pleurotineae</taxon>
        <taxon>Pleurotaceae</taxon>
        <taxon>Pleurotus</taxon>
    </lineage>
</organism>
<keyword evidence="3" id="KW-1185">Reference proteome</keyword>
<evidence type="ECO:0000256" key="1">
    <source>
        <dbReference type="SAM" id="MobiDB-lite"/>
    </source>
</evidence>
<gene>
    <name evidence="2" type="ORF">PC9H_009182</name>
</gene>
<evidence type="ECO:0000313" key="3">
    <source>
        <dbReference type="Proteomes" id="UP000623687"/>
    </source>
</evidence>
<feature type="region of interest" description="Disordered" evidence="1">
    <location>
        <begin position="155"/>
        <end position="213"/>
    </location>
</feature>
<accession>A0A8H7DSB2</accession>
<sequence>MTFVYILASLLSSPKSRGKRTALEAAAQRALIVWKTRIDDALGYDASDVERWIIVHSRHRNSADLRQHATIRGYTNGQPVATMHLRLTKDFVATGINVWANGVPMTAQVTDLVGILSTLCIRASRHVSHTTAKRNAFVIIPILHVYAARLVGPASHPHPVKWPNTQHATRDMRSARRPFGCARNDRKRASLADGTRRENEQGGGGEHERQHAA</sequence>
<dbReference type="AlphaFoldDB" id="A0A8H7DSB2"/>
<dbReference type="GeneID" id="59379000"/>
<dbReference type="VEuPathDB" id="FungiDB:PC9H_009182"/>
<comment type="caution">
    <text evidence="2">The sequence shown here is derived from an EMBL/GenBank/DDBJ whole genome shotgun (WGS) entry which is preliminary data.</text>
</comment>
<protein>
    <submittedName>
        <fullName evidence="2">Uncharacterized protein</fullName>
    </submittedName>
</protein>
<dbReference type="Proteomes" id="UP000623687">
    <property type="component" value="Unassembled WGS sequence"/>
</dbReference>